<evidence type="ECO:0000259" key="1">
    <source>
        <dbReference type="Pfam" id="PF13358"/>
    </source>
</evidence>
<protein>
    <submittedName>
        <fullName evidence="2">TCB1</fullName>
    </submittedName>
</protein>
<evidence type="ECO:0000313" key="2">
    <source>
        <dbReference type="EMBL" id="ORD96013.1"/>
    </source>
</evidence>
<gene>
    <name evidence="2" type="primary">TCB1</name>
    <name evidence="2" type="ORF">HERIO_2014</name>
</gene>
<evidence type="ECO:0000313" key="3">
    <source>
        <dbReference type="Proteomes" id="UP000192356"/>
    </source>
</evidence>
<proteinExistence type="predicted"/>
<reference evidence="2 3" key="1">
    <citation type="journal article" date="2017" name="Environ. Microbiol.">
        <title>Decay of the glycolytic pathway and adaptation to intranuclear parasitism within Enterocytozoonidae microsporidia.</title>
        <authorList>
            <person name="Wiredu Boakye D."/>
            <person name="Jaroenlak P."/>
            <person name="Prachumwat A."/>
            <person name="Williams T.A."/>
            <person name="Bateman K.S."/>
            <person name="Itsathitphaisarn O."/>
            <person name="Sritunyalucksana K."/>
            <person name="Paszkiewicz K.H."/>
            <person name="Moore K.A."/>
            <person name="Stentiford G.D."/>
            <person name="Williams B.A."/>
        </authorList>
    </citation>
    <scope>NUCLEOTIDE SEQUENCE [LARGE SCALE GENOMIC DNA]</scope>
    <source>
        <strain evidence="2 3">GB1</strain>
    </source>
</reference>
<sequence>MNAAMYKQILTQNFIQSVLEIGLEEFVFMHDNDPKHTSRLISNWLDKKEIKILDYPPQSPIMNHIEAVWALVKLKLGKLKRNELKEKMSEIWYSILNELIQNYVISFHKRCLAVFNVKGNSTKY</sequence>
<dbReference type="Pfam" id="PF13358">
    <property type="entry name" value="DDE_3"/>
    <property type="match status" value="1"/>
</dbReference>
<keyword evidence="3" id="KW-1185">Reference proteome</keyword>
<dbReference type="Gene3D" id="3.30.420.10">
    <property type="entry name" value="Ribonuclease H-like superfamily/Ribonuclease H"/>
    <property type="match status" value="1"/>
</dbReference>
<dbReference type="InterPro" id="IPR038717">
    <property type="entry name" value="Tc1-like_DDE_dom"/>
</dbReference>
<dbReference type="GO" id="GO:0003676">
    <property type="term" value="F:nucleic acid binding"/>
    <property type="evidence" value="ECO:0007669"/>
    <property type="project" value="InterPro"/>
</dbReference>
<comment type="caution">
    <text evidence="2">The sequence shown here is derived from an EMBL/GenBank/DDBJ whole genome shotgun (WGS) entry which is preliminary data.</text>
</comment>
<dbReference type="VEuPathDB" id="MicrosporidiaDB:A0H76_832"/>
<dbReference type="Proteomes" id="UP000192356">
    <property type="component" value="Unassembled WGS sequence"/>
</dbReference>
<dbReference type="AlphaFoldDB" id="A0A1X0Q8J0"/>
<dbReference type="VEuPathDB" id="MicrosporidiaDB:HERIO_2014"/>
<feature type="domain" description="Tc1-like transposase DDE" evidence="1">
    <location>
        <begin position="11"/>
        <end position="78"/>
    </location>
</feature>
<dbReference type="OrthoDB" id="5410741at2759"/>
<dbReference type="EMBL" id="LVKB01000141">
    <property type="protein sequence ID" value="ORD96013.1"/>
    <property type="molecule type" value="Genomic_DNA"/>
</dbReference>
<dbReference type="InterPro" id="IPR036397">
    <property type="entry name" value="RNaseH_sf"/>
</dbReference>
<organism evidence="2 3">
    <name type="scientific">Hepatospora eriocheir</name>
    <dbReference type="NCBI Taxonomy" id="1081669"/>
    <lineage>
        <taxon>Eukaryota</taxon>
        <taxon>Fungi</taxon>
        <taxon>Fungi incertae sedis</taxon>
        <taxon>Microsporidia</taxon>
        <taxon>Hepatosporidae</taxon>
        <taxon>Hepatospora</taxon>
    </lineage>
</organism>
<name>A0A1X0Q8J0_9MICR</name>
<accession>A0A1X0Q8J0</accession>